<dbReference type="RefSeq" id="WP_307335483.1">
    <property type="nucleotide sequence ID" value="NZ_JAUSUQ010000002.1"/>
</dbReference>
<gene>
    <name evidence="5" type="ORF">J2S00_000721</name>
</gene>
<keyword evidence="1" id="KW-0813">Transport</keyword>
<keyword evidence="6" id="KW-1185">Reference proteome</keyword>
<keyword evidence="2" id="KW-0547">Nucleotide-binding</keyword>
<evidence type="ECO:0000313" key="5">
    <source>
        <dbReference type="EMBL" id="MDQ0337938.1"/>
    </source>
</evidence>
<dbReference type="InterPro" id="IPR003439">
    <property type="entry name" value="ABC_transporter-like_ATP-bd"/>
</dbReference>
<dbReference type="InterPro" id="IPR003593">
    <property type="entry name" value="AAA+_ATPase"/>
</dbReference>
<keyword evidence="3 5" id="KW-0067">ATP-binding</keyword>
<sequence length="247" mass="27984">MRPLLQVDHVTGGYTATKPVIHDISFDINAGEIVALIGLNGAGKSTTIKHILGLLTPHQGTIVIDGCQLRDDPDRYRSLYSYIPESPIYYEELTLWEHLELAAMTYGLERSTFVKRVEPLLQEFRMERKKHQFPTQFSKGMKQKLMIMMAFLVQPKLYIVDEPLLGLDPLGIRSLLEWLVACKQEGAGILMSTHILATAERYCDRFVIIHEGRIRAQGTLDNLRQISGMPTASLDDIYLVLTEVDQV</sequence>
<dbReference type="Proteomes" id="UP001232445">
    <property type="component" value="Unassembled WGS sequence"/>
</dbReference>
<dbReference type="PROSITE" id="PS50893">
    <property type="entry name" value="ABC_TRANSPORTER_2"/>
    <property type="match status" value="1"/>
</dbReference>
<dbReference type="GO" id="GO:0005524">
    <property type="term" value="F:ATP binding"/>
    <property type="evidence" value="ECO:0007669"/>
    <property type="project" value="UniProtKB-KW"/>
</dbReference>
<dbReference type="Gene3D" id="3.40.50.300">
    <property type="entry name" value="P-loop containing nucleotide triphosphate hydrolases"/>
    <property type="match status" value="1"/>
</dbReference>
<proteinExistence type="predicted"/>
<dbReference type="InterPro" id="IPR027417">
    <property type="entry name" value="P-loop_NTPase"/>
</dbReference>
<dbReference type="SUPFAM" id="SSF52540">
    <property type="entry name" value="P-loop containing nucleoside triphosphate hydrolases"/>
    <property type="match status" value="1"/>
</dbReference>
<evidence type="ECO:0000259" key="4">
    <source>
        <dbReference type="PROSITE" id="PS50893"/>
    </source>
</evidence>
<dbReference type="SMART" id="SM00382">
    <property type="entry name" value="AAA"/>
    <property type="match status" value="1"/>
</dbReference>
<accession>A0ABU0CPC3</accession>
<dbReference type="EMBL" id="JAUSUQ010000002">
    <property type="protein sequence ID" value="MDQ0337938.1"/>
    <property type="molecule type" value="Genomic_DNA"/>
</dbReference>
<dbReference type="CDD" id="cd03230">
    <property type="entry name" value="ABC_DR_subfamily_A"/>
    <property type="match status" value="1"/>
</dbReference>
<evidence type="ECO:0000313" key="6">
    <source>
        <dbReference type="Proteomes" id="UP001232445"/>
    </source>
</evidence>
<dbReference type="InterPro" id="IPR051782">
    <property type="entry name" value="ABC_Transporter_VariousFunc"/>
</dbReference>
<evidence type="ECO:0000256" key="2">
    <source>
        <dbReference type="ARBA" id="ARBA00022741"/>
    </source>
</evidence>
<evidence type="ECO:0000256" key="3">
    <source>
        <dbReference type="ARBA" id="ARBA00022840"/>
    </source>
</evidence>
<dbReference type="PANTHER" id="PTHR42939">
    <property type="entry name" value="ABC TRANSPORTER ATP-BINDING PROTEIN ALBC-RELATED"/>
    <property type="match status" value="1"/>
</dbReference>
<dbReference type="PANTHER" id="PTHR42939:SF2">
    <property type="entry name" value="ABC-TYPE TRANSPORTER ATP-BINDING PROTEIN ECSA"/>
    <property type="match status" value="1"/>
</dbReference>
<name>A0ABU0CPC3_9BACI</name>
<evidence type="ECO:0000256" key="1">
    <source>
        <dbReference type="ARBA" id="ARBA00022448"/>
    </source>
</evidence>
<protein>
    <submittedName>
        <fullName evidence="5">ABC-2 type transport system ATP-binding protein</fullName>
    </submittedName>
</protein>
<dbReference type="Pfam" id="PF00005">
    <property type="entry name" value="ABC_tran"/>
    <property type="match status" value="1"/>
</dbReference>
<comment type="caution">
    <text evidence="5">The sequence shown here is derived from an EMBL/GenBank/DDBJ whole genome shotgun (WGS) entry which is preliminary data.</text>
</comment>
<feature type="domain" description="ABC transporter" evidence="4">
    <location>
        <begin position="5"/>
        <end position="236"/>
    </location>
</feature>
<organism evidence="5 6">
    <name type="scientific">Caldalkalibacillus uzonensis</name>
    <dbReference type="NCBI Taxonomy" id="353224"/>
    <lineage>
        <taxon>Bacteria</taxon>
        <taxon>Bacillati</taxon>
        <taxon>Bacillota</taxon>
        <taxon>Bacilli</taxon>
        <taxon>Bacillales</taxon>
        <taxon>Bacillaceae</taxon>
        <taxon>Caldalkalibacillus</taxon>
    </lineage>
</organism>
<reference evidence="5 6" key="1">
    <citation type="submission" date="2023-07" db="EMBL/GenBank/DDBJ databases">
        <title>Genomic Encyclopedia of Type Strains, Phase IV (KMG-IV): sequencing the most valuable type-strain genomes for metagenomic binning, comparative biology and taxonomic classification.</title>
        <authorList>
            <person name="Goeker M."/>
        </authorList>
    </citation>
    <scope>NUCLEOTIDE SEQUENCE [LARGE SCALE GENOMIC DNA]</scope>
    <source>
        <strain evidence="5 6">DSM 17740</strain>
    </source>
</reference>